<comment type="caution">
    <text evidence="2">The sequence shown here is derived from an EMBL/GenBank/DDBJ whole genome shotgun (WGS) entry which is preliminary data.</text>
</comment>
<dbReference type="Gene3D" id="1.10.472.50">
    <property type="entry name" value="HD-domain/PDEase-like"/>
    <property type="match status" value="1"/>
</dbReference>
<dbReference type="PANTHER" id="PTHR33594">
    <property type="entry name" value="SUPERFAMILY HYDROLASE, PUTATIVE (AFU_ORTHOLOGUE AFUA_1G03035)-RELATED"/>
    <property type="match status" value="1"/>
</dbReference>
<keyword evidence="3" id="KW-1185">Reference proteome</keyword>
<dbReference type="CDD" id="cd00077">
    <property type="entry name" value="HDc"/>
    <property type="match status" value="1"/>
</dbReference>
<organism evidence="2 3">
    <name type="scientific">Enterococcus alcedinis</name>
    <dbReference type="NCBI Taxonomy" id="1274384"/>
    <lineage>
        <taxon>Bacteria</taxon>
        <taxon>Bacillati</taxon>
        <taxon>Bacillota</taxon>
        <taxon>Bacilli</taxon>
        <taxon>Lactobacillales</taxon>
        <taxon>Enterococcaceae</taxon>
        <taxon>Enterococcus</taxon>
    </lineage>
</organism>
<dbReference type="Gene3D" id="1.20.58.1910">
    <property type="match status" value="1"/>
</dbReference>
<dbReference type="EMBL" id="BMDT01000001">
    <property type="protein sequence ID" value="GGI64844.1"/>
    <property type="molecule type" value="Genomic_DNA"/>
</dbReference>
<dbReference type="RefSeq" id="WP_188366669.1">
    <property type="nucleotide sequence ID" value="NZ_BMDT01000001.1"/>
</dbReference>
<feature type="domain" description="HD/PDEase" evidence="1">
    <location>
        <begin position="20"/>
        <end position="138"/>
    </location>
</feature>
<dbReference type="AlphaFoldDB" id="A0A917JGG4"/>
<accession>A0A917JGG4</accession>
<dbReference type="PANTHER" id="PTHR33594:SF1">
    <property type="entry name" value="HD_PDEASE DOMAIN-CONTAINING PROTEIN"/>
    <property type="match status" value="1"/>
</dbReference>
<evidence type="ECO:0000313" key="2">
    <source>
        <dbReference type="EMBL" id="GGI64844.1"/>
    </source>
</evidence>
<dbReference type="Pfam" id="PF01966">
    <property type="entry name" value="HD"/>
    <property type="match status" value="1"/>
</dbReference>
<dbReference type="SMART" id="SM00471">
    <property type="entry name" value="HDc"/>
    <property type="match status" value="1"/>
</dbReference>
<name>A0A917JGG4_9ENTE</name>
<protein>
    <submittedName>
        <fullName evidence="2">Metal-dependent phosphohydrolase</fullName>
    </submittedName>
</protein>
<sequence length="214" mass="24243">MPSKIDAVIDFARQELVDEKTGHDFKHVRRVANYAKTIVEVDQLVVDDFVVQASAFLHDVIDDKIVADVSSKVDEVEALLYSLDASEDQVKEILHSIQNMSYSKELTNEAEPLSLAGQIVQDADRLEAVGAMGILRTAYYGGGHAHPIHDESLQPKTFASKAEYRQGTTVINHFYEKLLLLPDKMNTSYARTLAFERKQFMEAFLKQFYSEWNV</sequence>
<reference evidence="2" key="2">
    <citation type="submission" date="2020-09" db="EMBL/GenBank/DDBJ databases">
        <authorList>
            <person name="Sun Q."/>
            <person name="Sedlacek I."/>
        </authorList>
    </citation>
    <scope>NUCLEOTIDE SEQUENCE</scope>
    <source>
        <strain evidence="2">CCM 8433</strain>
    </source>
</reference>
<dbReference type="InterPro" id="IPR006674">
    <property type="entry name" value="HD_domain"/>
</dbReference>
<proteinExistence type="predicted"/>
<dbReference type="InterPro" id="IPR003607">
    <property type="entry name" value="HD/PDEase_dom"/>
</dbReference>
<evidence type="ECO:0000313" key="3">
    <source>
        <dbReference type="Proteomes" id="UP000622610"/>
    </source>
</evidence>
<dbReference type="Proteomes" id="UP000622610">
    <property type="component" value="Unassembled WGS sequence"/>
</dbReference>
<gene>
    <name evidence="2" type="ORF">GCM10011482_04980</name>
</gene>
<evidence type="ECO:0000259" key="1">
    <source>
        <dbReference type="SMART" id="SM00471"/>
    </source>
</evidence>
<dbReference type="SUPFAM" id="SSF109604">
    <property type="entry name" value="HD-domain/PDEase-like"/>
    <property type="match status" value="1"/>
</dbReference>
<reference evidence="2" key="1">
    <citation type="journal article" date="2014" name="Int. J. Syst. Evol. Microbiol.">
        <title>Complete genome sequence of Corynebacterium casei LMG S-19264T (=DSM 44701T), isolated from a smear-ripened cheese.</title>
        <authorList>
            <consortium name="US DOE Joint Genome Institute (JGI-PGF)"/>
            <person name="Walter F."/>
            <person name="Albersmeier A."/>
            <person name="Kalinowski J."/>
            <person name="Ruckert C."/>
        </authorList>
    </citation>
    <scope>NUCLEOTIDE SEQUENCE</scope>
    <source>
        <strain evidence="2">CCM 8433</strain>
    </source>
</reference>